<dbReference type="Pfam" id="PF00350">
    <property type="entry name" value="Dynamin_N"/>
    <property type="match status" value="1"/>
</dbReference>
<name>C7R2W6_JONDD</name>
<accession>C7R2W6</accession>
<dbReference type="GO" id="GO:0005829">
    <property type="term" value="C:cytosol"/>
    <property type="evidence" value="ECO:0007669"/>
    <property type="project" value="TreeGrafter"/>
</dbReference>
<dbReference type="RefSeq" id="WP_015771216.1">
    <property type="nucleotide sequence ID" value="NC_013174.1"/>
</dbReference>
<dbReference type="SUPFAM" id="SSF52540">
    <property type="entry name" value="P-loop containing nucleoside triphosphate hydrolases"/>
    <property type="match status" value="1"/>
</dbReference>
<dbReference type="STRING" id="471856.Jden_0932"/>
<protein>
    <recommendedName>
        <fullName evidence="2">Dynamin N-terminal domain-containing protein</fullName>
    </recommendedName>
</protein>
<dbReference type="GO" id="GO:0000028">
    <property type="term" value="P:ribosomal small subunit assembly"/>
    <property type="evidence" value="ECO:0007669"/>
    <property type="project" value="TreeGrafter"/>
</dbReference>
<dbReference type="Proteomes" id="UP000000628">
    <property type="component" value="Chromosome"/>
</dbReference>
<dbReference type="GO" id="GO:0019843">
    <property type="term" value="F:rRNA binding"/>
    <property type="evidence" value="ECO:0007669"/>
    <property type="project" value="TreeGrafter"/>
</dbReference>
<dbReference type="PANTHER" id="PTHR42698">
    <property type="entry name" value="GTPASE ERA"/>
    <property type="match status" value="1"/>
</dbReference>
<dbReference type="EMBL" id="CP001706">
    <property type="protein sequence ID" value="ACV08588.1"/>
    <property type="molecule type" value="Genomic_DNA"/>
</dbReference>
<dbReference type="GO" id="GO:0005525">
    <property type="term" value="F:GTP binding"/>
    <property type="evidence" value="ECO:0007669"/>
    <property type="project" value="InterPro"/>
</dbReference>
<dbReference type="Gene3D" id="3.40.50.300">
    <property type="entry name" value="P-loop containing nucleotide triphosphate hydrolases"/>
    <property type="match status" value="1"/>
</dbReference>
<dbReference type="KEGG" id="jde:Jden_0932"/>
<dbReference type="OrthoDB" id="207675at2"/>
<dbReference type="InterPro" id="IPR027417">
    <property type="entry name" value="P-loop_NTPase"/>
</dbReference>
<dbReference type="HOGENOM" id="CLU_019886_0_0_11"/>
<feature type="domain" description="Dynamin N-terminal" evidence="2">
    <location>
        <begin position="76"/>
        <end position="231"/>
    </location>
</feature>
<reference evidence="3 4" key="1">
    <citation type="journal article" date="2009" name="Stand. Genomic Sci.">
        <title>Complete genome sequence of Jonesia denitrificans type strain (Prevot 55134).</title>
        <authorList>
            <person name="Pukall R."/>
            <person name="Gehrich-Schroter G."/>
            <person name="Lapidus A."/>
            <person name="Nolan M."/>
            <person name="Glavina Del Rio T."/>
            <person name="Lucas S."/>
            <person name="Chen F."/>
            <person name="Tice H."/>
            <person name="Pitluck S."/>
            <person name="Cheng J.F."/>
            <person name="Copeland A."/>
            <person name="Saunders E."/>
            <person name="Brettin T."/>
            <person name="Detter J.C."/>
            <person name="Bruce D."/>
            <person name="Goodwin L."/>
            <person name="Pati A."/>
            <person name="Ivanova N."/>
            <person name="Mavromatis K."/>
            <person name="Ovchinnikova G."/>
            <person name="Chen A."/>
            <person name="Palaniappan K."/>
            <person name="Land M."/>
            <person name="Hauser L."/>
            <person name="Chang Y.J."/>
            <person name="Jeffries C.D."/>
            <person name="Chain P."/>
            <person name="Goker M."/>
            <person name="Bristow J."/>
            <person name="Eisen J.A."/>
            <person name="Markowitz V."/>
            <person name="Hugenholtz P."/>
            <person name="Kyrpides N.C."/>
            <person name="Klenk H.P."/>
            <person name="Han C."/>
        </authorList>
    </citation>
    <scope>NUCLEOTIDE SEQUENCE [LARGE SCALE GENOMIC DNA]</scope>
    <source>
        <strain evidence="4">ATCC 14870 / DSM 20603 / BCRC 15368 / CIP 55.134 / JCM 11481 / NBRC 15587 / NCTC 10816 / Prevot 55134</strain>
    </source>
</reference>
<keyword evidence="4" id="KW-1185">Reference proteome</keyword>
<evidence type="ECO:0000313" key="4">
    <source>
        <dbReference type="Proteomes" id="UP000000628"/>
    </source>
</evidence>
<sequence>MSVRPHDAAPTSPEGDDAEDNRAHVLERIETLLHEVSFPLDTLDADQGRTILARVNAQLRDYVIPRFQRHDAPLLLVVAGSTGAGKSTLINSMLGAPVTSASALRPTTRHPVLVCRPEDTEWFLGPHILPSLPRARHSAQTTGSVEGEPGQHLHRELRVVSHEALPSGIALLDSPDLDSFVDTNRELAAQLMNAADMWLFVTTAARYADAVPWDALDDAAATDRSVAVVVNRVDSESLDVVDDLRGLLDAHGHADAVVHVIEEEPIRDGMVSVSAIAPVSHMIARIGADALSRHAVMSRTHNGALHDLAAQLGTLANVCDTQGHVHHHLRSIIDMHYAAATERITELVSDGALLRGDVLARWQDLVGAGTLMRALDGKVQALRDTVSVALWRRPAARRVTQAATDTITQVTLHVAGQAAHRTFFALHHDPAGRSLVTDDSLARASSQLPHHIARELHDWHDTVTQLLLAEGGPRKKRARIFAAGTNTLGAALIIVVFASTGGLTGAEVGIAGGTAIIAQRVLESVFGVDAVRELARQASKDLLSRIERLLDEDASRFRGPLEDRAIDPAHAVGLRQCAHDLRAVLAAPQAPPAQGSTSPAVVRGKLRGCDEVIAGVSASAQNGKPEDPDLTVTGQSWWSRLFRGGGKRTQ</sequence>
<evidence type="ECO:0000256" key="1">
    <source>
        <dbReference type="SAM" id="MobiDB-lite"/>
    </source>
</evidence>
<gene>
    <name evidence="3" type="ordered locus">Jden_0932</name>
</gene>
<organism evidence="3 4">
    <name type="scientific">Jonesia denitrificans (strain ATCC 14870 / DSM 20603 / BCRC 15368 / CIP 55.134 / JCM 11481 / NBRC 15587 / NCTC 10816 / Prevot 55134)</name>
    <name type="common">Listeria denitrificans</name>
    <dbReference type="NCBI Taxonomy" id="471856"/>
    <lineage>
        <taxon>Bacteria</taxon>
        <taxon>Bacillati</taxon>
        <taxon>Actinomycetota</taxon>
        <taxon>Actinomycetes</taxon>
        <taxon>Micrococcales</taxon>
        <taxon>Jonesiaceae</taxon>
        <taxon>Jonesia</taxon>
    </lineage>
</organism>
<feature type="region of interest" description="Disordered" evidence="1">
    <location>
        <begin position="1"/>
        <end position="21"/>
    </location>
</feature>
<dbReference type="GO" id="GO:0043024">
    <property type="term" value="F:ribosomal small subunit binding"/>
    <property type="evidence" value="ECO:0007669"/>
    <property type="project" value="TreeGrafter"/>
</dbReference>
<evidence type="ECO:0000313" key="3">
    <source>
        <dbReference type="EMBL" id="ACV08588.1"/>
    </source>
</evidence>
<dbReference type="CDD" id="cd00882">
    <property type="entry name" value="Ras_like_GTPase"/>
    <property type="match status" value="1"/>
</dbReference>
<dbReference type="eggNOG" id="COG0699">
    <property type="taxonomic scope" value="Bacteria"/>
</dbReference>
<dbReference type="InterPro" id="IPR005662">
    <property type="entry name" value="GTPase_Era-like"/>
</dbReference>
<evidence type="ECO:0000259" key="2">
    <source>
        <dbReference type="Pfam" id="PF00350"/>
    </source>
</evidence>
<dbReference type="PANTHER" id="PTHR42698:SF1">
    <property type="entry name" value="GTPASE ERA, MITOCHONDRIAL"/>
    <property type="match status" value="1"/>
</dbReference>
<dbReference type="InterPro" id="IPR045063">
    <property type="entry name" value="Dynamin_N"/>
</dbReference>
<proteinExistence type="predicted"/>
<dbReference type="AlphaFoldDB" id="C7R2W6"/>